<dbReference type="Proteomes" id="UP001164929">
    <property type="component" value="Chromosome 6"/>
</dbReference>
<evidence type="ECO:0000313" key="2">
    <source>
        <dbReference type="Proteomes" id="UP001164929"/>
    </source>
</evidence>
<protein>
    <submittedName>
        <fullName evidence="1">Uncharacterized protein</fullName>
    </submittedName>
</protein>
<keyword evidence="2" id="KW-1185">Reference proteome</keyword>
<organism evidence="1 2">
    <name type="scientific">Populus alba x Populus x berolinensis</name>
    <dbReference type="NCBI Taxonomy" id="444605"/>
    <lineage>
        <taxon>Eukaryota</taxon>
        <taxon>Viridiplantae</taxon>
        <taxon>Streptophyta</taxon>
        <taxon>Embryophyta</taxon>
        <taxon>Tracheophyta</taxon>
        <taxon>Spermatophyta</taxon>
        <taxon>Magnoliopsida</taxon>
        <taxon>eudicotyledons</taxon>
        <taxon>Gunneridae</taxon>
        <taxon>Pentapetalae</taxon>
        <taxon>rosids</taxon>
        <taxon>fabids</taxon>
        <taxon>Malpighiales</taxon>
        <taxon>Salicaceae</taxon>
        <taxon>Saliceae</taxon>
        <taxon>Populus</taxon>
    </lineage>
</organism>
<sequence>MHKVVDDYSQTNSSTAQGFELSREARAQADLKFACVISSPVSQSF</sequence>
<name>A0AAD6QL52_9ROSI</name>
<proteinExistence type="predicted"/>
<evidence type="ECO:0000313" key="1">
    <source>
        <dbReference type="EMBL" id="KAJ6992423.1"/>
    </source>
</evidence>
<comment type="caution">
    <text evidence="1">The sequence shown here is derived from an EMBL/GenBank/DDBJ whole genome shotgun (WGS) entry which is preliminary data.</text>
</comment>
<reference evidence="1" key="1">
    <citation type="journal article" date="2023" name="Mol. Ecol. Resour.">
        <title>Chromosome-level genome assembly of a triploid poplar Populus alba 'Berolinensis'.</title>
        <authorList>
            <person name="Chen S."/>
            <person name="Yu Y."/>
            <person name="Wang X."/>
            <person name="Wang S."/>
            <person name="Zhang T."/>
            <person name="Zhou Y."/>
            <person name="He R."/>
            <person name="Meng N."/>
            <person name="Wang Y."/>
            <person name="Liu W."/>
            <person name="Liu Z."/>
            <person name="Liu J."/>
            <person name="Guo Q."/>
            <person name="Huang H."/>
            <person name="Sederoff R.R."/>
            <person name="Wang G."/>
            <person name="Qu G."/>
            <person name="Chen S."/>
        </authorList>
    </citation>
    <scope>NUCLEOTIDE SEQUENCE</scope>
    <source>
        <strain evidence="1">SC-2020</strain>
    </source>
</reference>
<dbReference type="AlphaFoldDB" id="A0AAD6QL52"/>
<gene>
    <name evidence="1" type="ORF">NC653_015724</name>
</gene>
<accession>A0AAD6QL52</accession>
<dbReference type="EMBL" id="JAQIZT010000006">
    <property type="protein sequence ID" value="KAJ6992423.1"/>
    <property type="molecule type" value="Genomic_DNA"/>
</dbReference>